<sequence>MAAGFVKCEKQIAECNKNGPGKSPVSALCNQAVTTCDEVVLEPVAKAKISV</sequence>
<dbReference type="RefSeq" id="XP_002785692.1">
    <property type="nucleotide sequence ID" value="XM_002785646.1"/>
</dbReference>
<dbReference type="Proteomes" id="UP000007800">
    <property type="component" value="Unassembled WGS sequence"/>
</dbReference>
<protein>
    <submittedName>
        <fullName evidence="1">Uncharacterized protein</fullName>
    </submittedName>
</protein>
<name>C5KDF2_PERM5</name>
<reference evidence="1 2" key="1">
    <citation type="submission" date="2008-07" db="EMBL/GenBank/DDBJ databases">
        <authorList>
            <person name="El-Sayed N."/>
            <person name="Caler E."/>
            <person name="Inman J."/>
            <person name="Amedeo P."/>
            <person name="Hass B."/>
            <person name="Wortman J."/>
        </authorList>
    </citation>
    <scope>NUCLEOTIDE SEQUENCE [LARGE SCALE GENOMIC DNA]</scope>
    <source>
        <strain evidence="2">ATCC 50983 / TXsc</strain>
    </source>
</reference>
<dbReference type="InParanoid" id="C5KDF2"/>
<dbReference type="AlphaFoldDB" id="C5KDF2"/>
<feature type="non-terminal residue" evidence="1">
    <location>
        <position position="51"/>
    </location>
</feature>
<keyword evidence="2" id="KW-1185">Reference proteome</keyword>
<gene>
    <name evidence="1" type="ORF">Pmar_PMAR008814</name>
</gene>
<organism evidence="2">
    <name type="scientific">Perkinsus marinus (strain ATCC 50983 / TXsc)</name>
    <dbReference type="NCBI Taxonomy" id="423536"/>
    <lineage>
        <taxon>Eukaryota</taxon>
        <taxon>Sar</taxon>
        <taxon>Alveolata</taxon>
        <taxon>Perkinsozoa</taxon>
        <taxon>Perkinsea</taxon>
        <taxon>Perkinsida</taxon>
        <taxon>Perkinsidae</taxon>
        <taxon>Perkinsus</taxon>
    </lineage>
</organism>
<dbReference type="EMBL" id="GG672079">
    <property type="protein sequence ID" value="EER17488.1"/>
    <property type="molecule type" value="Genomic_DNA"/>
</dbReference>
<accession>C5KDF2</accession>
<evidence type="ECO:0000313" key="2">
    <source>
        <dbReference type="Proteomes" id="UP000007800"/>
    </source>
</evidence>
<dbReference type="GeneID" id="9062745"/>
<evidence type="ECO:0000313" key="1">
    <source>
        <dbReference type="EMBL" id="EER17488.1"/>
    </source>
</evidence>
<proteinExistence type="predicted"/>